<dbReference type="EMBL" id="PJQD01000038">
    <property type="protein sequence ID" value="POY73379.1"/>
    <property type="molecule type" value="Genomic_DNA"/>
</dbReference>
<comment type="function">
    <text evidence="2 13">This enzyme scavenges exogenous and endogenous cytidine and 2'-deoxycytidine for UMP synthesis.</text>
</comment>
<keyword evidence="6 13" id="KW-0378">Hydrolase</keyword>
<evidence type="ECO:0000256" key="8">
    <source>
        <dbReference type="ARBA" id="ARBA00032005"/>
    </source>
</evidence>
<dbReference type="PANTHER" id="PTHR11644">
    <property type="entry name" value="CYTIDINE DEAMINASE"/>
    <property type="match status" value="1"/>
</dbReference>
<feature type="binding site" evidence="12">
    <location>
        <position position="98"/>
    </location>
    <ligand>
        <name>Zn(2+)</name>
        <dbReference type="ChEBI" id="CHEBI:29105"/>
        <note>catalytic</note>
    </ligand>
</feature>
<evidence type="ECO:0000256" key="7">
    <source>
        <dbReference type="ARBA" id="ARBA00022833"/>
    </source>
</evidence>
<accession>A0A2S5B9E5</accession>
<evidence type="ECO:0000256" key="2">
    <source>
        <dbReference type="ARBA" id="ARBA00003949"/>
    </source>
</evidence>
<feature type="compositionally biased region" description="Low complexity" evidence="14">
    <location>
        <begin position="174"/>
        <end position="185"/>
    </location>
</feature>
<evidence type="ECO:0000256" key="1">
    <source>
        <dbReference type="ARBA" id="ARBA00001947"/>
    </source>
</evidence>
<feature type="region of interest" description="Disordered" evidence="14">
    <location>
        <begin position="156"/>
        <end position="195"/>
    </location>
</feature>
<dbReference type="GO" id="GO:0055086">
    <property type="term" value="P:nucleobase-containing small molecule metabolic process"/>
    <property type="evidence" value="ECO:0007669"/>
    <property type="project" value="UniProtKB-ARBA"/>
</dbReference>
<evidence type="ECO:0000256" key="14">
    <source>
        <dbReference type="SAM" id="MobiDB-lite"/>
    </source>
</evidence>
<evidence type="ECO:0000256" key="5">
    <source>
        <dbReference type="ARBA" id="ARBA00022723"/>
    </source>
</evidence>
<evidence type="ECO:0000256" key="10">
    <source>
        <dbReference type="PIRSR" id="PIRSR606262-1"/>
    </source>
</evidence>
<evidence type="ECO:0000259" key="15">
    <source>
        <dbReference type="PROSITE" id="PS51747"/>
    </source>
</evidence>
<dbReference type="Gene3D" id="3.40.140.10">
    <property type="entry name" value="Cytidine Deaminase, domain 2"/>
    <property type="match status" value="1"/>
</dbReference>
<comment type="caution">
    <text evidence="16">The sequence shown here is derived from an EMBL/GenBank/DDBJ whole genome shotgun (WGS) entry which is preliminary data.</text>
</comment>
<name>A0A2S5B9E5_9BASI</name>
<protein>
    <recommendedName>
        <fullName evidence="4 13">Cytidine deaminase</fullName>
        <ecNumber evidence="4 13">3.5.4.5</ecNumber>
    </recommendedName>
    <alternativeName>
        <fullName evidence="8 13">Cytidine aminohydrolase</fullName>
    </alternativeName>
</protein>
<dbReference type="CDD" id="cd01283">
    <property type="entry name" value="cytidine_deaminase"/>
    <property type="match status" value="1"/>
</dbReference>
<dbReference type="Pfam" id="PF00383">
    <property type="entry name" value="dCMP_cyt_deam_1"/>
    <property type="match status" value="1"/>
</dbReference>
<dbReference type="InterPro" id="IPR002125">
    <property type="entry name" value="CMP_dCMP_dom"/>
</dbReference>
<evidence type="ECO:0000313" key="16">
    <source>
        <dbReference type="EMBL" id="POY73379.1"/>
    </source>
</evidence>
<keyword evidence="7 12" id="KW-0862">Zinc</keyword>
<comment type="catalytic activity">
    <reaction evidence="13">
        <text>2'-deoxycytidine + H2O + H(+) = 2'-deoxyuridine + NH4(+)</text>
        <dbReference type="Rhea" id="RHEA:13433"/>
        <dbReference type="ChEBI" id="CHEBI:15377"/>
        <dbReference type="ChEBI" id="CHEBI:15378"/>
        <dbReference type="ChEBI" id="CHEBI:15698"/>
        <dbReference type="ChEBI" id="CHEBI:16450"/>
        <dbReference type="ChEBI" id="CHEBI:28938"/>
        <dbReference type="EC" id="3.5.4.5"/>
    </reaction>
</comment>
<feature type="compositionally biased region" description="Basic and acidic residues" evidence="14">
    <location>
        <begin position="186"/>
        <end position="195"/>
    </location>
</feature>
<feature type="domain" description="CMP/dCMP-type deaminase" evidence="15">
    <location>
        <begin position="12"/>
        <end position="160"/>
    </location>
</feature>
<comment type="cofactor">
    <cofactor evidence="1 12 13">
        <name>Zn(2+)</name>
        <dbReference type="ChEBI" id="CHEBI:29105"/>
    </cofactor>
</comment>
<feature type="binding site" evidence="12">
    <location>
        <position position="101"/>
    </location>
    <ligand>
        <name>Zn(2+)</name>
        <dbReference type="ChEBI" id="CHEBI:29105"/>
        <note>catalytic</note>
    </ligand>
</feature>
<evidence type="ECO:0000256" key="6">
    <source>
        <dbReference type="ARBA" id="ARBA00022801"/>
    </source>
</evidence>
<evidence type="ECO:0000256" key="9">
    <source>
        <dbReference type="ARBA" id="ARBA00049558"/>
    </source>
</evidence>
<comment type="catalytic activity">
    <reaction evidence="9 13">
        <text>cytidine + H2O + H(+) = uridine + NH4(+)</text>
        <dbReference type="Rhea" id="RHEA:16069"/>
        <dbReference type="ChEBI" id="CHEBI:15377"/>
        <dbReference type="ChEBI" id="CHEBI:15378"/>
        <dbReference type="ChEBI" id="CHEBI:16704"/>
        <dbReference type="ChEBI" id="CHEBI:17562"/>
        <dbReference type="ChEBI" id="CHEBI:28938"/>
        <dbReference type="EC" id="3.5.4.5"/>
    </reaction>
</comment>
<dbReference type="EC" id="3.5.4.5" evidence="4 13"/>
<dbReference type="OrthoDB" id="414540at2759"/>
<sequence length="195" mass="20042">MAPYKPLPLSDSQHKTLISQALAARDGSYSPYSKFRVGACLLGDDGETFIKGANVECASYGGAICAERTAIVKGVSEGVRKFVGLAVSSDVNGMVSPCGICRQVLREFCPLEMPVLLVPASYVEGKTRSIAAAEAEHGSTEDTLVETTMGELLPLSFGPDDLAKPRPGAGGGSSAESASAGLPASETDRDATAAA</sequence>
<evidence type="ECO:0000256" key="11">
    <source>
        <dbReference type="PIRSR" id="PIRSR606262-2"/>
    </source>
</evidence>
<dbReference type="NCBIfam" id="TIGR01354">
    <property type="entry name" value="cyt_deam_tetra"/>
    <property type="match status" value="1"/>
</dbReference>
<evidence type="ECO:0000256" key="12">
    <source>
        <dbReference type="PIRSR" id="PIRSR606262-3"/>
    </source>
</evidence>
<keyword evidence="5 12" id="KW-0479">Metal-binding</keyword>
<dbReference type="AlphaFoldDB" id="A0A2S5B9E5"/>
<dbReference type="InterPro" id="IPR006262">
    <property type="entry name" value="Cyt_deam_tetra"/>
</dbReference>
<comment type="similarity">
    <text evidence="3 13">Belongs to the cytidine and deoxycytidylate deaminase family.</text>
</comment>
<dbReference type="PROSITE" id="PS51747">
    <property type="entry name" value="CYT_DCMP_DEAMINASES_2"/>
    <property type="match status" value="1"/>
</dbReference>
<dbReference type="GO" id="GO:0005829">
    <property type="term" value="C:cytosol"/>
    <property type="evidence" value="ECO:0007669"/>
    <property type="project" value="TreeGrafter"/>
</dbReference>
<proteinExistence type="inferred from homology"/>
<dbReference type="PANTHER" id="PTHR11644:SF2">
    <property type="entry name" value="CYTIDINE DEAMINASE"/>
    <property type="match status" value="1"/>
</dbReference>
<evidence type="ECO:0000256" key="4">
    <source>
        <dbReference type="ARBA" id="ARBA00012783"/>
    </source>
</evidence>
<feature type="binding site" evidence="12">
    <location>
        <position position="65"/>
    </location>
    <ligand>
        <name>Zn(2+)</name>
        <dbReference type="ChEBI" id="CHEBI:29105"/>
        <note>catalytic</note>
    </ligand>
</feature>
<gene>
    <name evidence="16" type="ORF">BMF94_3716</name>
</gene>
<evidence type="ECO:0000313" key="17">
    <source>
        <dbReference type="Proteomes" id="UP000237144"/>
    </source>
</evidence>
<dbReference type="GO" id="GO:0072527">
    <property type="term" value="P:pyrimidine-containing compound metabolic process"/>
    <property type="evidence" value="ECO:0007669"/>
    <property type="project" value="UniProtKB-ARBA"/>
</dbReference>
<feature type="binding site" evidence="11">
    <location>
        <begin position="54"/>
        <end position="60"/>
    </location>
    <ligand>
        <name>substrate</name>
    </ligand>
</feature>
<dbReference type="STRING" id="741276.A0A2S5B9E5"/>
<feature type="active site" description="Proton donor" evidence="10">
    <location>
        <position position="67"/>
    </location>
</feature>
<organism evidence="16 17">
    <name type="scientific">Rhodotorula taiwanensis</name>
    <dbReference type="NCBI Taxonomy" id="741276"/>
    <lineage>
        <taxon>Eukaryota</taxon>
        <taxon>Fungi</taxon>
        <taxon>Dikarya</taxon>
        <taxon>Basidiomycota</taxon>
        <taxon>Pucciniomycotina</taxon>
        <taxon>Microbotryomycetes</taxon>
        <taxon>Sporidiobolales</taxon>
        <taxon>Sporidiobolaceae</taxon>
        <taxon>Rhodotorula</taxon>
    </lineage>
</organism>
<dbReference type="InterPro" id="IPR016192">
    <property type="entry name" value="APOBEC/CMP_deaminase_Zn-bd"/>
</dbReference>
<keyword evidence="17" id="KW-1185">Reference proteome</keyword>
<dbReference type="NCBIfam" id="NF004064">
    <property type="entry name" value="PRK05578.1"/>
    <property type="match status" value="1"/>
</dbReference>
<dbReference type="GO" id="GO:0004126">
    <property type="term" value="F:cytidine deaminase activity"/>
    <property type="evidence" value="ECO:0007669"/>
    <property type="project" value="UniProtKB-UniRule"/>
</dbReference>
<dbReference type="GO" id="GO:0008270">
    <property type="term" value="F:zinc ion binding"/>
    <property type="evidence" value="ECO:0007669"/>
    <property type="project" value="UniProtKB-UniRule"/>
</dbReference>
<dbReference type="Proteomes" id="UP000237144">
    <property type="component" value="Unassembled WGS sequence"/>
</dbReference>
<dbReference type="InterPro" id="IPR016193">
    <property type="entry name" value="Cytidine_deaminase-like"/>
</dbReference>
<evidence type="ECO:0000256" key="3">
    <source>
        <dbReference type="ARBA" id="ARBA00006576"/>
    </source>
</evidence>
<dbReference type="FunFam" id="3.40.140.10:FF:000008">
    <property type="entry name" value="Cytidine deaminase"/>
    <property type="match status" value="1"/>
</dbReference>
<evidence type="ECO:0000256" key="13">
    <source>
        <dbReference type="RuleBase" id="RU364006"/>
    </source>
</evidence>
<dbReference type="SUPFAM" id="SSF53927">
    <property type="entry name" value="Cytidine deaminase-like"/>
    <property type="match status" value="1"/>
</dbReference>
<reference evidence="16 17" key="1">
    <citation type="journal article" date="2018" name="Front. Microbiol.">
        <title>Prospects for Fungal Bioremediation of Acidic Radioactive Waste Sites: Characterization and Genome Sequence of Rhodotorula taiwanensis MD1149.</title>
        <authorList>
            <person name="Tkavc R."/>
            <person name="Matrosova V.Y."/>
            <person name="Grichenko O.E."/>
            <person name="Gostincar C."/>
            <person name="Volpe R.P."/>
            <person name="Klimenkova P."/>
            <person name="Gaidamakova E.K."/>
            <person name="Zhou C.E."/>
            <person name="Stewart B.J."/>
            <person name="Lyman M.G."/>
            <person name="Malfatti S.A."/>
            <person name="Rubinfeld B."/>
            <person name="Courtot M."/>
            <person name="Singh J."/>
            <person name="Dalgard C.L."/>
            <person name="Hamilton T."/>
            <person name="Frey K.G."/>
            <person name="Gunde-Cimerman N."/>
            <person name="Dugan L."/>
            <person name="Daly M.J."/>
        </authorList>
    </citation>
    <scope>NUCLEOTIDE SEQUENCE [LARGE SCALE GENOMIC DNA]</scope>
    <source>
        <strain evidence="16 17">MD1149</strain>
    </source>
</reference>
<dbReference type="PROSITE" id="PS00903">
    <property type="entry name" value="CYT_DCMP_DEAMINASES_1"/>
    <property type="match status" value="1"/>
</dbReference>
<dbReference type="InterPro" id="IPR050202">
    <property type="entry name" value="Cyt/Deoxycyt_deaminase"/>
</dbReference>
<dbReference type="GO" id="GO:0042802">
    <property type="term" value="F:identical protein binding"/>
    <property type="evidence" value="ECO:0007669"/>
    <property type="project" value="UniProtKB-ARBA"/>
</dbReference>